<protein>
    <recommendedName>
        <fullName evidence="3">BTB domain-containing protein</fullName>
    </recommendedName>
</protein>
<dbReference type="OrthoDB" id="6359816at2759"/>
<dbReference type="EMBL" id="JAPZBU010000006">
    <property type="protein sequence ID" value="KAJ5397397.1"/>
    <property type="molecule type" value="Genomic_DNA"/>
</dbReference>
<reference evidence="1" key="1">
    <citation type="submission" date="2022-12" db="EMBL/GenBank/DDBJ databases">
        <authorList>
            <person name="Petersen C."/>
        </authorList>
    </citation>
    <scope>NUCLEOTIDE SEQUENCE</scope>
    <source>
        <strain evidence="1">IBT 29677</strain>
    </source>
</reference>
<evidence type="ECO:0008006" key="3">
    <source>
        <dbReference type="Google" id="ProtNLM"/>
    </source>
</evidence>
<accession>A0A9X0BA61</accession>
<evidence type="ECO:0000313" key="2">
    <source>
        <dbReference type="Proteomes" id="UP001147747"/>
    </source>
</evidence>
<organism evidence="1 2">
    <name type="scientific">Penicillium cosmopolitanum</name>
    <dbReference type="NCBI Taxonomy" id="1131564"/>
    <lineage>
        <taxon>Eukaryota</taxon>
        <taxon>Fungi</taxon>
        <taxon>Dikarya</taxon>
        <taxon>Ascomycota</taxon>
        <taxon>Pezizomycotina</taxon>
        <taxon>Eurotiomycetes</taxon>
        <taxon>Eurotiomycetidae</taxon>
        <taxon>Eurotiales</taxon>
        <taxon>Aspergillaceae</taxon>
        <taxon>Penicillium</taxon>
    </lineage>
</organism>
<dbReference type="AlphaFoldDB" id="A0A9X0BA61"/>
<name>A0A9X0BA61_9EURO</name>
<dbReference type="GeneID" id="81369127"/>
<gene>
    <name evidence="1" type="ORF">N7509_005510</name>
</gene>
<dbReference type="PANTHER" id="PTHR47843:SF5">
    <property type="entry name" value="BTB_POZ DOMAIN PROTEIN"/>
    <property type="match status" value="1"/>
</dbReference>
<sequence>MAMIKFLYRREYFPTKDALDSPLEFLASVYEVADKYLVHQLKKDSLEHFRSILKENWDADEFLRVIPFVYQSSPQTDRGLRDLMVHAACARTEELTKSEGYQKLDTVEFTRDVISRIGGYHHAKVCLSCGLFFEKDAQADTCHQCSIELYFIDVHKA</sequence>
<keyword evidence="2" id="KW-1185">Reference proteome</keyword>
<proteinExistence type="predicted"/>
<dbReference type="PANTHER" id="PTHR47843">
    <property type="entry name" value="BTB DOMAIN-CONTAINING PROTEIN-RELATED"/>
    <property type="match status" value="1"/>
</dbReference>
<dbReference type="Proteomes" id="UP001147747">
    <property type="component" value="Unassembled WGS sequence"/>
</dbReference>
<comment type="caution">
    <text evidence="1">The sequence shown here is derived from an EMBL/GenBank/DDBJ whole genome shotgun (WGS) entry which is preliminary data.</text>
</comment>
<reference evidence="1" key="2">
    <citation type="journal article" date="2023" name="IMA Fungus">
        <title>Comparative genomic study of the Penicillium genus elucidates a diverse pangenome and 15 lateral gene transfer events.</title>
        <authorList>
            <person name="Petersen C."/>
            <person name="Sorensen T."/>
            <person name="Nielsen M.R."/>
            <person name="Sondergaard T.E."/>
            <person name="Sorensen J.L."/>
            <person name="Fitzpatrick D.A."/>
            <person name="Frisvad J.C."/>
            <person name="Nielsen K.L."/>
        </authorList>
    </citation>
    <scope>NUCLEOTIDE SEQUENCE</scope>
    <source>
        <strain evidence="1">IBT 29677</strain>
    </source>
</reference>
<evidence type="ECO:0000313" key="1">
    <source>
        <dbReference type="EMBL" id="KAJ5397397.1"/>
    </source>
</evidence>
<dbReference type="RefSeq" id="XP_056489449.1">
    <property type="nucleotide sequence ID" value="XM_056630147.1"/>
</dbReference>